<feature type="transmembrane region" description="Helical" evidence="5">
    <location>
        <begin position="12"/>
        <end position="35"/>
    </location>
</feature>
<keyword evidence="2 5" id="KW-0812">Transmembrane</keyword>
<dbReference type="Pfam" id="PF03168">
    <property type="entry name" value="LEA_2"/>
    <property type="match status" value="1"/>
</dbReference>
<evidence type="ECO:0000313" key="8">
    <source>
        <dbReference type="Proteomes" id="UP000289738"/>
    </source>
</evidence>
<dbReference type="AlphaFoldDB" id="A0A445D1I0"/>
<dbReference type="InterPro" id="IPR004864">
    <property type="entry name" value="LEA_2"/>
</dbReference>
<evidence type="ECO:0000256" key="1">
    <source>
        <dbReference type="ARBA" id="ARBA00004167"/>
    </source>
</evidence>
<name>A0A445D1I0_ARAHY</name>
<accession>A0A445D1I0</accession>
<dbReference type="EMBL" id="SDMP01000005">
    <property type="protein sequence ID" value="RYR57031.1"/>
    <property type="molecule type" value="Genomic_DNA"/>
</dbReference>
<feature type="domain" description="Late embryogenesis abundant protein LEA-2 subgroup" evidence="6">
    <location>
        <begin position="68"/>
        <end position="163"/>
    </location>
</feature>
<organism evidence="7 8">
    <name type="scientific">Arachis hypogaea</name>
    <name type="common">Peanut</name>
    <dbReference type="NCBI Taxonomy" id="3818"/>
    <lineage>
        <taxon>Eukaryota</taxon>
        <taxon>Viridiplantae</taxon>
        <taxon>Streptophyta</taxon>
        <taxon>Embryophyta</taxon>
        <taxon>Tracheophyta</taxon>
        <taxon>Spermatophyta</taxon>
        <taxon>Magnoliopsida</taxon>
        <taxon>eudicotyledons</taxon>
        <taxon>Gunneridae</taxon>
        <taxon>Pentapetalae</taxon>
        <taxon>rosids</taxon>
        <taxon>fabids</taxon>
        <taxon>Fabales</taxon>
        <taxon>Fabaceae</taxon>
        <taxon>Papilionoideae</taxon>
        <taxon>50 kb inversion clade</taxon>
        <taxon>dalbergioids sensu lato</taxon>
        <taxon>Dalbergieae</taxon>
        <taxon>Pterocarpus clade</taxon>
        <taxon>Arachis</taxon>
    </lineage>
</organism>
<dbReference type="GO" id="GO:0005886">
    <property type="term" value="C:plasma membrane"/>
    <property type="evidence" value="ECO:0007669"/>
    <property type="project" value="TreeGrafter"/>
</dbReference>
<keyword evidence="8" id="KW-1185">Reference proteome</keyword>
<dbReference type="InterPro" id="IPR044839">
    <property type="entry name" value="NDR1-like"/>
</dbReference>
<dbReference type="Proteomes" id="UP000289738">
    <property type="component" value="Chromosome A05"/>
</dbReference>
<gene>
    <name evidence="7" type="ORF">Ahy_A05g022770</name>
</gene>
<dbReference type="PANTHER" id="PTHR31415:SF59">
    <property type="entry name" value="HARPIN-INDUCED 1"/>
    <property type="match status" value="1"/>
</dbReference>
<dbReference type="GO" id="GO:0098542">
    <property type="term" value="P:defense response to other organism"/>
    <property type="evidence" value="ECO:0007669"/>
    <property type="project" value="InterPro"/>
</dbReference>
<evidence type="ECO:0000259" key="6">
    <source>
        <dbReference type="Pfam" id="PF03168"/>
    </source>
</evidence>
<dbReference type="GO" id="GO:0009506">
    <property type="term" value="C:plasmodesma"/>
    <property type="evidence" value="ECO:0007669"/>
    <property type="project" value="TreeGrafter"/>
</dbReference>
<keyword evidence="4 5" id="KW-0472">Membrane</keyword>
<dbReference type="STRING" id="3818.A0A445D1I0"/>
<keyword evidence="3 5" id="KW-1133">Transmembrane helix</keyword>
<dbReference type="PANTHER" id="PTHR31415">
    <property type="entry name" value="OS05G0367900 PROTEIN"/>
    <property type="match status" value="1"/>
</dbReference>
<reference evidence="7 8" key="1">
    <citation type="submission" date="2019-01" db="EMBL/GenBank/DDBJ databases">
        <title>Sequencing of cultivated peanut Arachis hypogaea provides insights into genome evolution and oil improvement.</title>
        <authorList>
            <person name="Chen X."/>
        </authorList>
    </citation>
    <scope>NUCLEOTIDE SEQUENCE [LARGE SCALE GENOMIC DNA]</scope>
    <source>
        <strain evidence="8">cv. Fuhuasheng</strain>
        <tissue evidence="7">Leaves</tissue>
    </source>
</reference>
<comment type="caution">
    <text evidence="7">The sequence shown here is derived from an EMBL/GenBank/DDBJ whole genome shotgun (WGS) entry which is preliminary data.</text>
</comment>
<evidence type="ECO:0000256" key="2">
    <source>
        <dbReference type="ARBA" id="ARBA00022692"/>
    </source>
</evidence>
<protein>
    <recommendedName>
        <fullName evidence="6">Late embryogenesis abundant protein LEA-2 subgroup domain-containing protein</fullName>
    </recommendedName>
</protein>
<evidence type="ECO:0000256" key="3">
    <source>
        <dbReference type="ARBA" id="ARBA00022989"/>
    </source>
</evidence>
<evidence type="ECO:0000256" key="4">
    <source>
        <dbReference type="ARBA" id="ARBA00023136"/>
    </source>
</evidence>
<sequence length="209" mass="24382">MCLRSFRCSFCYIFVILFTLFLCFIISIFLFWIIISPSSVKFQVTNASLTQFNLTNNNTILNYKFKVKITARNPNNNMVVYYRRITAYAWYKDMNFVAVNLAPFDQGHKNTTLLQEAVFEGQSSIRLGPKQIVEYNMERSVGIFNDLAVDLDVTIRAKFGRFNSIRFNSQFVKCRRLRVPLISNGKPVATFNVRRCSSPYFFQDRDDEG</sequence>
<evidence type="ECO:0000313" key="7">
    <source>
        <dbReference type="EMBL" id="RYR57031.1"/>
    </source>
</evidence>
<comment type="subcellular location">
    <subcellularLocation>
        <location evidence="1">Membrane</location>
        <topology evidence="1">Single-pass membrane protein</topology>
    </subcellularLocation>
</comment>
<proteinExistence type="predicted"/>
<evidence type="ECO:0000256" key="5">
    <source>
        <dbReference type="SAM" id="Phobius"/>
    </source>
</evidence>